<keyword evidence="1" id="KW-0677">Repeat</keyword>
<name>A0ABW5VQX7_9MICO</name>
<dbReference type="Gene3D" id="2.170.16.10">
    <property type="entry name" value="Hedgehog/Intein (Hint) domain"/>
    <property type="match status" value="1"/>
</dbReference>
<dbReference type="Pfam" id="PF07591">
    <property type="entry name" value="PT-HINT"/>
    <property type="match status" value="1"/>
</dbReference>
<dbReference type="PANTHER" id="PTHR32305:SF17">
    <property type="entry name" value="TRNA NUCLEASE WAPA"/>
    <property type="match status" value="1"/>
</dbReference>
<reference evidence="5" key="1">
    <citation type="journal article" date="2019" name="Int. J. Syst. Evol. Microbiol.">
        <title>The Global Catalogue of Microorganisms (GCM) 10K type strain sequencing project: providing services to taxonomists for standard genome sequencing and annotation.</title>
        <authorList>
            <consortium name="The Broad Institute Genomics Platform"/>
            <consortium name="The Broad Institute Genome Sequencing Center for Infectious Disease"/>
            <person name="Wu L."/>
            <person name="Ma J."/>
        </authorList>
    </citation>
    <scope>NUCLEOTIDE SEQUENCE [LARGE SCALE GENOMIC DNA]</scope>
    <source>
        <strain evidence="5">CCM 7044</strain>
    </source>
</reference>
<accession>A0ABW5VQX7</accession>
<evidence type="ECO:0000313" key="4">
    <source>
        <dbReference type="EMBL" id="MFD2792770.1"/>
    </source>
</evidence>
<dbReference type="CDD" id="cd00081">
    <property type="entry name" value="Hint"/>
    <property type="match status" value="1"/>
</dbReference>
<feature type="domain" description="Hint" evidence="3">
    <location>
        <begin position="642"/>
        <end position="745"/>
    </location>
</feature>
<dbReference type="PANTHER" id="PTHR32305">
    <property type="match status" value="1"/>
</dbReference>
<dbReference type="InterPro" id="IPR003587">
    <property type="entry name" value="Hint_dom_N"/>
</dbReference>
<keyword evidence="5" id="KW-1185">Reference proteome</keyword>
<dbReference type="InterPro" id="IPR022385">
    <property type="entry name" value="Rhs_assc_core"/>
</dbReference>
<evidence type="ECO:0000259" key="3">
    <source>
        <dbReference type="SMART" id="SM00306"/>
    </source>
</evidence>
<dbReference type="Gene3D" id="2.180.10.10">
    <property type="entry name" value="RHS repeat-associated core"/>
    <property type="match status" value="1"/>
</dbReference>
<dbReference type="EMBL" id="JBHUOG010000001">
    <property type="protein sequence ID" value="MFD2792770.1"/>
    <property type="molecule type" value="Genomic_DNA"/>
</dbReference>
<dbReference type="NCBIfam" id="TIGR03696">
    <property type="entry name" value="Rhs_assc_core"/>
    <property type="match status" value="1"/>
</dbReference>
<feature type="compositionally biased region" description="Gly residues" evidence="2">
    <location>
        <begin position="512"/>
        <end position="521"/>
    </location>
</feature>
<proteinExistence type="predicted"/>
<dbReference type="InterPro" id="IPR050708">
    <property type="entry name" value="T6SS_VgrG/RHS"/>
</dbReference>
<comment type="caution">
    <text evidence="4">The sequence shown here is derived from an EMBL/GenBank/DDBJ whole genome shotgun (WGS) entry which is preliminary data.</text>
</comment>
<dbReference type="SUPFAM" id="SSF51294">
    <property type="entry name" value="Hedgehog/intein (Hint) domain"/>
    <property type="match status" value="1"/>
</dbReference>
<dbReference type="InterPro" id="IPR036844">
    <property type="entry name" value="Hint_dom_sf"/>
</dbReference>
<organism evidence="4 5">
    <name type="scientific">Promicromonospora vindobonensis</name>
    <dbReference type="NCBI Taxonomy" id="195748"/>
    <lineage>
        <taxon>Bacteria</taxon>
        <taxon>Bacillati</taxon>
        <taxon>Actinomycetota</taxon>
        <taxon>Actinomycetes</taxon>
        <taxon>Micrococcales</taxon>
        <taxon>Promicromonosporaceae</taxon>
        <taxon>Promicromonospora</taxon>
    </lineage>
</organism>
<feature type="region of interest" description="Disordered" evidence="2">
    <location>
        <begin position="512"/>
        <end position="538"/>
    </location>
</feature>
<evidence type="ECO:0000313" key="5">
    <source>
        <dbReference type="Proteomes" id="UP001597479"/>
    </source>
</evidence>
<protein>
    <submittedName>
        <fullName evidence="4">Polymorphic toxin-type HINT domain-containing protein</fullName>
    </submittedName>
</protein>
<dbReference type="InterPro" id="IPR056823">
    <property type="entry name" value="TEN-like_YD-shell"/>
</dbReference>
<gene>
    <name evidence="4" type="ORF">ACFS27_04320</name>
</gene>
<feature type="compositionally biased region" description="Low complexity" evidence="2">
    <location>
        <begin position="522"/>
        <end position="538"/>
    </location>
</feature>
<dbReference type="Pfam" id="PF25023">
    <property type="entry name" value="TEN_YD-shell"/>
    <property type="match status" value="1"/>
</dbReference>
<evidence type="ECO:0000256" key="1">
    <source>
        <dbReference type="ARBA" id="ARBA00022737"/>
    </source>
</evidence>
<sequence length="894" mass="95273">MFYDKLYRPLRTAAVIPPAEGELAGTYMTNTTYTPAGNVKGMGWGATGGLPGQSVSYIYDDATGWLESTSGPNGLGSELTYDNVGRVLQTEMAANLGKPLWATNTYDSATGRLATYRVDRLDQPGVDRHETYEYDEAGNILSLADVSRTGTDVQCFDYDYLARVVDAWTQKTTGAACAATGQDAADAALIGGPARYWHEYDYDKVGSRTREVLHSGGGQRLTDRTYSYDAGQPHTVTSVNQVQPATSTLPRVESVEQYSYDAVGRATSRQIGGDTQTLSWTPESRVQHVEDADGTGAEYVYDADGNRLISRTTTAEGTESTLYLGHTEITVTSAEPTVAKATRYFDVGGGHMAVEDDSARHTFVLTDHHGTGQLSVSAADLTIEQRRSTPFGGDRGAVPTDWAGSRGFVGGYDDRVTTGLVSLGAREYDPALGRFISLDPIMDLSDPQQIHGYSYASNSPVSVSDPTGLIEWDDAPPGSAPREEALERAKQGGSCYQNCDLAGSTRGPGVPIGRGSGGNAGGSAVDGAGTAGTATSGPTADEIARAQAVMDKSITDVALELGWEALKEFVGWNDLMGCLNKDLAGCGMLAAGIVPIGKGLKAVKAIYKVIEGVIDLTKRIKWARGVISRSTRGGPSGGPTACNSFAPGTLVLLADGSRKPIEDVELGDEVLAADEDTGEVTEGREVTALITGEGDKALVTVTVRVADGGVQELVTTNEHPFWAPNREVWVEAIDLAVGDWLQTSAGTWVQVAAIDIERQQTVVHNLTIAADHTYHVAGRNDADPLLVHNSGADPTGYVYLRTDQATGQEYVGQSRDSATFERRQRDHAKKFPNAQFEFDVLGRAVPGADLDRLEEDWIRAGGGSVRDPDSILANKRHQMNPDRYLAAGGTCPLN</sequence>
<dbReference type="RefSeq" id="WP_377183591.1">
    <property type="nucleotide sequence ID" value="NZ_JBHUOG010000001.1"/>
</dbReference>
<dbReference type="Proteomes" id="UP001597479">
    <property type="component" value="Unassembled WGS sequence"/>
</dbReference>
<evidence type="ECO:0000256" key="2">
    <source>
        <dbReference type="SAM" id="MobiDB-lite"/>
    </source>
</evidence>
<dbReference type="SMART" id="SM00306">
    <property type="entry name" value="HintN"/>
    <property type="match status" value="1"/>
</dbReference>